<evidence type="ECO:0000313" key="3">
    <source>
        <dbReference type="Proteomes" id="UP001437256"/>
    </source>
</evidence>
<evidence type="ECO:0000313" key="2">
    <source>
        <dbReference type="EMBL" id="KAL0068820.1"/>
    </source>
</evidence>
<comment type="caution">
    <text evidence="2">The sequence shown here is derived from an EMBL/GenBank/DDBJ whole genome shotgun (WGS) entry which is preliminary data.</text>
</comment>
<proteinExistence type="predicted"/>
<sequence>MSCCTFPTFSSSSGALPSPPLSSPSSPYVTTLPNPLDSAAAPEETKSSKETAASLTVSEFTTLVSSALEYNPIIEPLAFPCRPESHCFPIPYEQMRRPMNPGEKVTVLRKIKSILLRETPSLTEEQPCQVPEGPQLPLPPPSDPLFTPHIPLPLALERGLVNSAPEVSNDCSMALFAALPVHGE</sequence>
<gene>
    <name evidence="2" type="ORF">AAF712_004150</name>
</gene>
<organism evidence="2 3">
    <name type="scientific">Marasmius tenuissimus</name>
    <dbReference type="NCBI Taxonomy" id="585030"/>
    <lineage>
        <taxon>Eukaryota</taxon>
        <taxon>Fungi</taxon>
        <taxon>Dikarya</taxon>
        <taxon>Basidiomycota</taxon>
        <taxon>Agaricomycotina</taxon>
        <taxon>Agaricomycetes</taxon>
        <taxon>Agaricomycetidae</taxon>
        <taxon>Agaricales</taxon>
        <taxon>Marasmiineae</taxon>
        <taxon>Marasmiaceae</taxon>
        <taxon>Marasmius</taxon>
    </lineage>
</organism>
<protein>
    <submittedName>
        <fullName evidence="2">Uncharacterized protein</fullName>
    </submittedName>
</protein>
<name>A0ABR3A4D1_9AGAR</name>
<feature type="region of interest" description="Disordered" evidence="1">
    <location>
        <begin position="1"/>
        <end position="52"/>
    </location>
</feature>
<feature type="compositionally biased region" description="Low complexity" evidence="1">
    <location>
        <begin position="1"/>
        <end position="16"/>
    </location>
</feature>
<reference evidence="2 3" key="1">
    <citation type="submission" date="2024-05" db="EMBL/GenBank/DDBJ databases">
        <title>A draft genome resource for the thread blight pathogen Marasmius tenuissimus strain MS-2.</title>
        <authorList>
            <person name="Yulfo-Soto G.E."/>
            <person name="Baruah I.K."/>
            <person name="Amoako-Attah I."/>
            <person name="Bukari Y."/>
            <person name="Meinhardt L.W."/>
            <person name="Bailey B.A."/>
            <person name="Cohen S.P."/>
        </authorList>
    </citation>
    <scope>NUCLEOTIDE SEQUENCE [LARGE SCALE GENOMIC DNA]</scope>
    <source>
        <strain evidence="2 3">MS-2</strain>
    </source>
</reference>
<dbReference type="EMBL" id="JBBXMP010000016">
    <property type="protein sequence ID" value="KAL0068820.1"/>
    <property type="molecule type" value="Genomic_DNA"/>
</dbReference>
<evidence type="ECO:0000256" key="1">
    <source>
        <dbReference type="SAM" id="MobiDB-lite"/>
    </source>
</evidence>
<accession>A0ABR3A4D1</accession>
<dbReference type="Proteomes" id="UP001437256">
    <property type="component" value="Unassembled WGS sequence"/>
</dbReference>
<keyword evidence="3" id="KW-1185">Reference proteome</keyword>